<dbReference type="PANTHER" id="PTHR47074:SF48">
    <property type="entry name" value="POLYNUCLEOTIDYL TRANSFERASE, RIBONUCLEASE H-LIKE SUPERFAMILY PROTEIN"/>
    <property type="match status" value="1"/>
</dbReference>
<evidence type="ECO:0000259" key="1">
    <source>
        <dbReference type="Pfam" id="PF13456"/>
    </source>
</evidence>
<feature type="domain" description="RNase H type-1" evidence="1">
    <location>
        <begin position="52"/>
        <end position="172"/>
    </location>
</feature>
<dbReference type="InterPro" id="IPR036397">
    <property type="entry name" value="RNaseH_sf"/>
</dbReference>
<dbReference type="InterPro" id="IPR044730">
    <property type="entry name" value="RNase_H-like_dom_plant"/>
</dbReference>
<protein>
    <recommendedName>
        <fullName evidence="1">RNase H type-1 domain-containing protein</fullName>
    </recommendedName>
</protein>
<dbReference type="InterPro" id="IPR012337">
    <property type="entry name" value="RNaseH-like_sf"/>
</dbReference>
<dbReference type="GO" id="GO:0004523">
    <property type="term" value="F:RNA-DNA hybrid ribonuclease activity"/>
    <property type="evidence" value="ECO:0007669"/>
    <property type="project" value="InterPro"/>
</dbReference>
<dbReference type="GO" id="GO:0003676">
    <property type="term" value="F:nucleic acid binding"/>
    <property type="evidence" value="ECO:0007669"/>
    <property type="project" value="InterPro"/>
</dbReference>
<name>A0AAW2TIA4_SESRA</name>
<dbReference type="CDD" id="cd06222">
    <property type="entry name" value="RNase_H_like"/>
    <property type="match status" value="1"/>
</dbReference>
<dbReference type="SUPFAM" id="SSF53098">
    <property type="entry name" value="Ribonuclease H-like"/>
    <property type="match status" value="1"/>
</dbReference>
<dbReference type="PANTHER" id="PTHR47074">
    <property type="entry name" value="BNAC02G40300D PROTEIN"/>
    <property type="match status" value="1"/>
</dbReference>
<accession>A0AAW2TIA4</accession>
<sequence>MKGRCLEPQQAVSFASQYLFSFLSQNSDDVVCGGLVSASRWIPPPLDHVKVNFDGATFRQGQELRVGVIGRGSSGDCLAWLSKRLLKPGDGELAEVLAAREAVLLALHKSWPSVIFEGDCANVIQKILSPVCDFSSIGPIILDIRSLCAGFQAWSFQYVKRACNDTAHALASLEVCSLEDDTVLPPAVMSCVIADLPQ</sequence>
<dbReference type="InterPro" id="IPR052929">
    <property type="entry name" value="RNase_H-like_EbsB-rel"/>
</dbReference>
<reference evidence="2" key="1">
    <citation type="submission" date="2020-06" db="EMBL/GenBank/DDBJ databases">
        <authorList>
            <person name="Li T."/>
            <person name="Hu X."/>
            <person name="Zhang T."/>
            <person name="Song X."/>
            <person name="Zhang H."/>
            <person name="Dai N."/>
            <person name="Sheng W."/>
            <person name="Hou X."/>
            <person name="Wei L."/>
        </authorList>
    </citation>
    <scope>NUCLEOTIDE SEQUENCE</scope>
    <source>
        <strain evidence="2">G02</strain>
        <tissue evidence="2">Leaf</tissue>
    </source>
</reference>
<organism evidence="2">
    <name type="scientific">Sesamum radiatum</name>
    <name type="common">Black benniseed</name>
    <dbReference type="NCBI Taxonomy" id="300843"/>
    <lineage>
        <taxon>Eukaryota</taxon>
        <taxon>Viridiplantae</taxon>
        <taxon>Streptophyta</taxon>
        <taxon>Embryophyta</taxon>
        <taxon>Tracheophyta</taxon>
        <taxon>Spermatophyta</taxon>
        <taxon>Magnoliopsida</taxon>
        <taxon>eudicotyledons</taxon>
        <taxon>Gunneridae</taxon>
        <taxon>Pentapetalae</taxon>
        <taxon>asterids</taxon>
        <taxon>lamiids</taxon>
        <taxon>Lamiales</taxon>
        <taxon>Pedaliaceae</taxon>
        <taxon>Sesamum</taxon>
    </lineage>
</organism>
<dbReference type="InterPro" id="IPR002156">
    <property type="entry name" value="RNaseH_domain"/>
</dbReference>
<reference evidence="2" key="2">
    <citation type="journal article" date="2024" name="Plant">
        <title>Genomic evolution and insights into agronomic trait innovations of Sesamum species.</title>
        <authorList>
            <person name="Miao H."/>
            <person name="Wang L."/>
            <person name="Qu L."/>
            <person name="Liu H."/>
            <person name="Sun Y."/>
            <person name="Le M."/>
            <person name="Wang Q."/>
            <person name="Wei S."/>
            <person name="Zheng Y."/>
            <person name="Lin W."/>
            <person name="Duan Y."/>
            <person name="Cao H."/>
            <person name="Xiong S."/>
            <person name="Wang X."/>
            <person name="Wei L."/>
            <person name="Li C."/>
            <person name="Ma Q."/>
            <person name="Ju M."/>
            <person name="Zhao R."/>
            <person name="Li G."/>
            <person name="Mu C."/>
            <person name="Tian Q."/>
            <person name="Mei H."/>
            <person name="Zhang T."/>
            <person name="Gao T."/>
            <person name="Zhang H."/>
        </authorList>
    </citation>
    <scope>NUCLEOTIDE SEQUENCE</scope>
    <source>
        <strain evidence="2">G02</strain>
    </source>
</reference>
<dbReference type="Gene3D" id="3.30.420.10">
    <property type="entry name" value="Ribonuclease H-like superfamily/Ribonuclease H"/>
    <property type="match status" value="1"/>
</dbReference>
<evidence type="ECO:0000313" key="2">
    <source>
        <dbReference type="EMBL" id="KAL0404432.1"/>
    </source>
</evidence>
<comment type="caution">
    <text evidence="2">The sequence shown here is derived from an EMBL/GenBank/DDBJ whole genome shotgun (WGS) entry which is preliminary data.</text>
</comment>
<gene>
    <name evidence="2" type="ORF">Sradi_2084000</name>
</gene>
<dbReference type="Pfam" id="PF13456">
    <property type="entry name" value="RVT_3"/>
    <property type="match status" value="1"/>
</dbReference>
<dbReference type="EMBL" id="JACGWJ010000008">
    <property type="protein sequence ID" value="KAL0404432.1"/>
    <property type="molecule type" value="Genomic_DNA"/>
</dbReference>
<proteinExistence type="predicted"/>
<dbReference type="AlphaFoldDB" id="A0AAW2TIA4"/>